<reference evidence="2 3" key="1">
    <citation type="submission" date="2018-01" db="EMBL/GenBank/DDBJ databases">
        <title>The draft genome sequence of Halioglobus japonicus S1-36.</title>
        <authorList>
            <person name="Du Z.-J."/>
            <person name="Shi M.-J."/>
        </authorList>
    </citation>
    <scope>NUCLEOTIDE SEQUENCE [LARGE SCALE GENOMIC DNA]</scope>
    <source>
        <strain evidence="2 3">S1-36</strain>
    </source>
</reference>
<dbReference type="KEGG" id="hja:BST95_19155"/>
<gene>
    <name evidence="2" type="ORF">C0029_16990</name>
</gene>
<feature type="transmembrane region" description="Helical" evidence="1">
    <location>
        <begin position="92"/>
        <end position="110"/>
    </location>
</feature>
<feature type="transmembrane region" description="Helical" evidence="1">
    <location>
        <begin position="62"/>
        <end position="80"/>
    </location>
</feature>
<name>A0AAP8MBF5_9GAMM</name>
<sequence length="115" mass="12192">MLSSRASTIRTFAAWLVCASGVAYLASPWFRPLDAAAVMAIVLGATYLIVGLGLFGQSRFTLFVATALCAVNILMSLQALPEPLTPTTQLAIATDTTAMLCCIAVLILRWKQTPG</sequence>
<organism evidence="2 3">
    <name type="scientific">Halioglobus japonicus</name>
    <dbReference type="NCBI Taxonomy" id="930805"/>
    <lineage>
        <taxon>Bacteria</taxon>
        <taxon>Pseudomonadati</taxon>
        <taxon>Pseudomonadota</taxon>
        <taxon>Gammaproteobacteria</taxon>
        <taxon>Cellvibrionales</taxon>
        <taxon>Halieaceae</taxon>
        <taxon>Halioglobus</taxon>
    </lineage>
</organism>
<keyword evidence="3" id="KW-1185">Reference proteome</keyword>
<evidence type="ECO:0000256" key="1">
    <source>
        <dbReference type="SAM" id="Phobius"/>
    </source>
</evidence>
<evidence type="ECO:0000313" key="2">
    <source>
        <dbReference type="EMBL" id="PLW84700.1"/>
    </source>
</evidence>
<feature type="transmembrane region" description="Helical" evidence="1">
    <location>
        <begin position="36"/>
        <end position="55"/>
    </location>
</feature>
<accession>A0AAP8MBF5</accession>
<evidence type="ECO:0000313" key="3">
    <source>
        <dbReference type="Proteomes" id="UP000235162"/>
    </source>
</evidence>
<dbReference type="Proteomes" id="UP000235162">
    <property type="component" value="Unassembled WGS sequence"/>
</dbReference>
<keyword evidence="1" id="KW-0472">Membrane</keyword>
<dbReference type="EMBL" id="PKUR01000005">
    <property type="protein sequence ID" value="PLW84700.1"/>
    <property type="molecule type" value="Genomic_DNA"/>
</dbReference>
<comment type="caution">
    <text evidence="2">The sequence shown here is derived from an EMBL/GenBank/DDBJ whole genome shotgun (WGS) entry which is preliminary data.</text>
</comment>
<keyword evidence="1" id="KW-0812">Transmembrane</keyword>
<proteinExistence type="predicted"/>
<feature type="transmembrane region" description="Helical" evidence="1">
    <location>
        <begin position="12"/>
        <end position="30"/>
    </location>
</feature>
<dbReference type="RefSeq" id="WP_084200980.1">
    <property type="nucleotide sequence ID" value="NZ_BMYL01000006.1"/>
</dbReference>
<protein>
    <submittedName>
        <fullName evidence="2">Uncharacterized protein</fullName>
    </submittedName>
</protein>
<dbReference type="AlphaFoldDB" id="A0AAP8MBF5"/>
<keyword evidence="1" id="KW-1133">Transmembrane helix</keyword>